<accession>A0A2N9GCQ3</accession>
<organism evidence="3">
    <name type="scientific">Fagus sylvatica</name>
    <name type="common">Beechnut</name>
    <dbReference type="NCBI Taxonomy" id="28930"/>
    <lineage>
        <taxon>Eukaryota</taxon>
        <taxon>Viridiplantae</taxon>
        <taxon>Streptophyta</taxon>
        <taxon>Embryophyta</taxon>
        <taxon>Tracheophyta</taxon>
        <taxon>Spermatophyta</taxon>
        <taxon>Magnoliopsida</taxon>
        <taxon>eudicotyledons</taxon>
        <taxon>Gunneridae</taxon>
        <taxon>Pentapetalae</taxon>
        <taxon>rosids</taxon>
        <taxon>fabids</taxon>
        <taxon>Fagales</taxon>
        <taxon>Fagaceae</taxon>
        <taxon>Fagus</taxon>
    </lineage>
</organism>
<dbReference type="Gene3D" id="3.90.180.10">
    <property type="entry name" value="Medium-chain alcohol dehydrogenases, catalytic domain"/>
    <property type="match status" value="1"/>
</dbReference>
<dbReference type="Gene3D" id="3.40.50.720">
    <property type="entry name" value="NAD(P)-binding Rossmann-like Domain"/>
    <property type="match status" value="1"/>
</dbReference>
<reference evidence="3" key="1">
    <citation type="submission" date="2018-02" db="EMBL/GenBank/DDBJ databases">
        <authorList>
            <person name="Cohen D.B."/>
            <person name="Kent A.D."/>
        </authorList>
    </citation>
    <scope>NUCLEOTIDE SEQUENCE</scope>
</reference>
<proteinExistence type="predicted"/>
<name>A0A2N9GCQ3_FAGSY</name>
<gene>
    <name evidence="3" type="ORF">FSB_LOCUS28219</name>
</gene>
<dbReference type="InterPro" id="IPR011032">
    <property type="entry name" value="GroES-like_sf"/>
</dbReference>
<evidence type="ECO:0000256" key="1">
    <source>
        <dbReference type="ARBA" id="ARBA00023002"/>
    </source>
</evidence>
<dbReference type="GO" id="GO:0032440">
    <property type="term" value="F:2-alkenal reductase [NAD(P)H] activity"/>
    <property type="evidence" value="ECO:0007669"/>
    <property type="project" value="TreeGrafter"/>
</dbReference>
<dbReference type="InterPro" id="IPR041694">
    <property type="entry name" value="ADH_N_2"/>
</dbReference>
<dbReference type="PANTHER" id="PTHR43205">
    <property type="entry name" value="PROSTAGLANDIN REDUCTASE"/>
    <property type="match status" value="1"/>
</dbReference>
<dbReference type="Pfam" id="PF16884">
    <property type="entry name" value="ADH_N_2"/>
    <property type="match status" value="1"/>
</dbReference>
<dbReference type="InterPro" id="IPR045010">
    <property type="entry name" value="MDR_fam"/>
</dbReference>
<dbReference type="SUPFAM" id="SSF50129">
    <property type="entry name" value="GroES-like"/>
    <property type="match status" value="1"/>
</dbReference>
<dbReference type="EMBL" id="OIVN01002076">
    <property type="protein sequence ID" value="SPD00337.1"/>
    <property type="molecule type" value="Genomic_DNA"/>
</dbReference>
<dbReference type="PANTHER" id="PTHR43205:SF7">
    <property type="entry name" value="PROSTAGLANDIN REDUCTASE 1"/>
    <property type="match status" value="1"/>
</dbReference>
<sequence length="193" mass="20865">MANGGDDHEEYHKIEGSNGIVVKNLYLSCDPYMRKYRTKKAVSGSYADSLKPGSPIIGFGVAKVLDSGHPNFKKGDLVWGRTGWEEYSLITDLQELFKIQHTYVPLSYYTGILGMPGLTAYAGFYEVCSPKKGEHVFISAASGAVGQLVGQFAKLLGCYVVGSAGTKEKLVVSFNKSAIDPNSSAVETLHLNS</sequence>
<dbReference type="AlphaFoldDB" id="A0A2N9GCQ3"/>
<feature type="domain" description="Oxidoreductase N-terminal" evidence="2">
    <location>
        <begin position="18"/>
        <end position="99"/>
    </location>
</feature>
<protein>
    <recommendedName>
        <fullName evidence="2">Oxidoreductase N-terminal domain-containing protein</fullName>
    </recommendedName>
</protein>
<evidence type="ECO:0000259" key="2">
    <source>
        <dbReference type="Pfam" id="PF16884"/>
    </source>
</evidence>
<keyword evidence="1" id="KW-0560">Oxidoreductase</keyword>
<evidence type="ECO:0000313" key="3">
    <source>
        <dbReference type="EMBL" id="SPD00337.1"/>
    </source>
</evidence>